<dbReference type="PROSITE" id="PS00025">
    <property type="entry name" value="P_TREFOIL_1"/>
    <property type="match status" value="1"/>
</dbReference>
<evidence type="ECO:0000259" key="10">
    <source>
        <dbReference type="PROSITE" id="PS51448"/>
    </source>
</evidence>
<evidence type="ECO:0000256" key="9">
    <source>
        <dbReference type="SAM" id="Phobius"/>
    </source>
</evidence>
<keyword evidence="9" id="KW-0812">Transmembrane</keyword>
<evidence type="ECO:0000313" key="11">
    <source>
        <dbReference type="EnsemblMetazoa" id="ENSAATROPP005271"/>
    </source>
</evidence>
<sequence>MFRRQETSGSRGGNGRVSETHYDAAPIPEFDKRPAFIHILLLNKTIRLFVVLGLASVVIPVFAYLFFFSREIGHDSKRDIIGTCGHPTLYHIPCGYPSNLSQVECHQLGCCYTSLATCYHSLPSEHQYIIGTDWTSGTPAILSPYRAVTPYDRTALPEVRFDVFVAEDGEGGFRFLLSKMNGTVGTSASATGNTMRLETTDLMVEVYSPTFFIEVKRKADEEVIFSSARGPLIVTEEFIEWTLHLGADILFGLGRASLEPGYKYLLLNNLNSSAVPIVMGYNAKLKLYNGLIFNTPGLTEVEIVGSRLIVVRAQLGSSFDVQFLAGPTPAKLFLQSKAVLKNRYTPPYWAYGVHVCDQSPKRNLTHVRNDLELLLNDTIMFDSHCLHNDQFWISDTMTLGSELESLRQILWDAGKKFVPSLVLTVGYGGNPTFIDAREKGILLRHPGNLLAYQGRVRNRTAVYVDWRTTDRSGNLTEWLDLQWQKVANLAADGYTLEEVSPRDERNSSLPWPKQLLYQPDQLNDTLVDLLPWNTLLSDRSQLVLAQHNLLGVSALEAIQKRADPDSLLIAATFGINNRVAVLPANVSASWISLRSEVDRVIGLSVVGISFTGTPICGNAPLGAANASEELCIRWYQFGSLLPLFRVTADRTPNRFTRFARRVMHAALRKRFSLLEYLNTLILEDAAYLRPMFYHYEEAANFTTELWEQFLIGEALLVAPVLLPQMTQVAIYFPETFYELWSGQAMPGNDVLQYAVVESDLPMFLRPGFTVPLRDIVEELVQLENGTATPVTAELSRLKPLYLVGAFECNTRRWKCSTSGRMLLQTGFLLEFGAVLDERLVVSVQANVSTTERDTLRQLACSDQATLNVTIGSVQLYGHPNFSQPLLYEIEYDFCQQETKQLEFVNPHRKGPSDPFANTL</sequence>
<dbReference type="Pfam" id="PF01055">
    <property type="entry name" value="Glyco_hydro_31_2nd"/>
    <property type="match status" value="1"/>
</dbReference>
<dbReference type="Pfam" id="PF00088">
    <property type="entry name" value="Trefoil"/>
    <property type="match status" value="1"/>
</dbReference>
<dbReference type="SUPFAM" id="SSF74650">
    <property type="entry name" value="Galactose mutarotase-like"/>
    <property type="match status" value="1"/>
</dbReference>
<dbReference type="EnsemblMetazoa" id="ENSAATROPT005699">
    <property type="protein sequence ID" value="ENSAATROPP005271"/>
    <property type="gene ID" value="ENSAATROPG004592"/>
</dbReference>
<reference evidence="11" key="1">
    <citation type="submission" date="2024-04" db="UniProtKB">
        <authorList>
            <consortium name="EnsemblMetazoa"/>
        </authorList>
    </citation>
    <scope>IDENTIFICATION</scope>
    <source>
        <strain evidence="11">EBRO</strain>
    </source>
</reference>
<dbReference type="AlphaFoldDB" id="A0AAG5D269"/>
<dbReference type="GO" id="GO:0005975">
    <property type="term" value="P:carbohydrate metabolic process"/>
    <property type="evidence" value="ECO:0007669"/>
    <property type="project" value="InterPro"/>
</dbReference>
<dbReference type="Proteomes" id="UP000075880">
    <property type="component" value="Unassembled WGS sequence"/>
</dbReference>
<dbReference type="SUPFAM" id="SSF57492">
    <property type="entry name" value="Trefoil"/>
    <property type="match status" value="1"/>
</dbReference>
<dbReference type="Gene3D" id="3.20.20.80">
    <property type="entry name" value="Glycosidases"/>
    <property type="match status" value="1"/>
</dbReference>
<evidence type="ECO:0000256" key="3">
    <source>
        <dbReference type="ARBA" id="ARBA00022729"/>
    </source>
</evidence>
<dbReference type="Gene3D" id="2.60.40.1180">
    <property type="entry name" value="Golgi alpha-mannosidase II"/>
    <property type="match status" value="1"/>
</dbReference>
<comment type="caution">
    <text evidence="6">Lacks conserved residue(s) required for the propagation of feature annotation.</text>
</comment>
<dbReference type="InterPro" id="IPR000322">
    <property type="entry name" value="Glyco_hydro_31_TIM"/>
</dbReference>
<evidence type="ECO:0000256" key="2">
    <source>
        <dbReference type="ARBA" id="ARBA00007806"/>
    </source>
</evidence>
<comment type="subcellular location">
    <subcellularLocation>
        <location evidence="1">Endomembrane system</location>
    </subcellularLocation>
</comment>
<comment type="similarity">
    <text evidence="2 7">Belongs to the glycosyl hydrolase 31 family.</text>
</comment>
<dbReference type="PANTHER" id="PTHR22762">
    <property type="entry name" value="ALPHA-GLUCOSIDASE"/>
    <property type="match status" value="1"/>
</dbReference>
<dbReference type="PANTHER" id="PTHR22762:SF167">
    <property type="entry name" value="LYSOSOMAL ALPHA-GLUCOSIDASE-LIKE PROTEIN"/>
    <property type="match status" value="1"/>
</dbReference>
<evidence type="ECO:0000256" key="4">
    <source>
        <dbReference type="ARBA" id="ARBA00023136"/>
    </source>
</evidence>
<dbReference type="InterPro" id="IPR044913">
    <property type="entry name" value="P_trefoil_dom_sf"/>
</dbReference>
<dbReference type="InterPro" id="IPR011013">
    <property type="entry name" value="Gal_mutarotase_sf_dom"/>
</dbReference>
<keyword evidence="12" id="KW-1185">Reference proteome</keyword>
<dbReference type="SUPFAM" id="SSF51445">
    <property type="entry name" value="(Trans)glycosidases"/>
    <property type="match status" value="1"/>
</dbReference>
<dbReference type="Gene3D" id="2.60.40.1760">
    <property type="entry name" value="glycosyl hydrolase (family 31)"/>
    <property type="match status" value="1"/>
</dbReference>
<dbReference type="Pfam" id="PF21365">
    <property type="entry name" value="Glyco_hydro_31_3rd"/>
    <property type="match status" value="1"/>
</dbReference>
<protein>
    <recommendedName>
        <fullName evidence="10">P-type domain-containing protein</fullName>
    </recommendedName>
</protein>
<dbReference type="GO" id="GO:0012505">
    <property type="term" value="C:endomembrane system"/>
    <property type="evidence" value="ECO:0007669"/>
    <property type="project" value="UniProtKB-SubCell"/>
</dbReference>
<dbReference type="InterPro" id="IPR000519">
    <property type="entry name" value="P_trefoil_dom"/>
</dbReference>
<evidence type="ECO:0000256" key="7">
    <source>
        <dbReference type="RuleBase" id="RU361185"/>
    </source>
</evidence>
<dbReference type="GO" id="GO:0030246">
    <property type="term" value="F:carbohydrate binding"/>
    <property type="evidence" value="ECO:0007669"/>
    <property type="project" value="InterPro"/>
</dbReference>
<feature type="domain" description="P-type" evidence="10">
    <location>
        <begin position="82"/>
        <end position="122"/>
    </location>
</feature>
<dbReference type="InterPro" id="IPR017957">
    <property type="entry name" value="P_trefoil_CS"/>
</dbReference>
<evidence type="ECO:0000256" key="5">
    <source>
        <dbReference type="ARBA" id="ARBA00023157"/>
    </source>
</evidence>
<dbReference type="InterPro" id="IPR048395">
    <property type="entry name" value="Glyco_hydro_31_C"/>
</dbReference>
<keyword evidence="3" id="KW-0732">Signal</keyword>
<evidence type="ECO:0000256" key="1">
    <source>
        <dbReference type="ARBA" id="ARBA00004308"/>
    </source>
</evidence>
<feature type="transmembrane region" description="Helical" evidence="9">
    <location>
        <begin position="48"/>
        <end position="68"/>
    </location>
</feature>
<organism evidence="11 12">
    <name type="scientific">Anopheles atroparvus</name>
    <name type="common">European mosquito</name>
    <dbReference type="NCBI Taxonomy" id="41427"/>
    <lineage>
        <taxon>Eukaryota</taxon>
        <taxon>Metazoa</taxon>
        <taxon>Ecdysozoa</taxon>
        <taxon>Arthropoda</taxon>
        <taxon>Hexapoda</taxon>
        <taxon>Insecta</taxon>
        <taxon>Pterygota</taxon>
        <taxon>Neoptera</taxon>
        <taxon>Endopterygota</taxon>
        <taxon>Diptera</taxon>
        <taxon>Nematocera</taxon>
        <taxon>Culicoidea</taxon>
        <taxon>Culicidae</taxon>
        <taxon>Anophelinae</taxon>
        <taxon>Anopheles</taxon>
    </lineage>
</organism>
<dbReference type="InterPro" id="IPR017853">
    <property type="entry name" value="GH"/>
</dbReference>
<keyword evidence="7" id="KW-0326">Glycosidase</keyword>
<keyword evidence="9" id="KW-1133">Transmembrane helix</keyword>
<dbReference type="GO" id="GO:0090599">
    <property type="term" value="F:alpha-glucosidase activity"/>
    <property type="evidence" value="ECO:0007669"/>
    <property type="project" value="UniProtKB-ARBA"/>
</dbReference>
<dbReference type="PROSITE" id="PS51448">
    <property type="entry name" value="P_TREFOIL_2"/>
    <property type="match status" value="1"/>
</dbReference>
<proteinExistence type="inferred from homology"/>
<dbReference type="CDD" id="cd00111">
    <property type="entry name" value="Trefoil"/>
    <property type="match status" value="1"/>
</dbReference>
<keyword evidence="4 9" id="KW-0472">Membrane</keyword>
<name>A0AAG5D269_ANOAO</name>
<keyword evidence="5" id="KW-1015">Disulfide bond</keyword>
<accession>A0AAG5D269</accession>
<feature type="region of interest" description="Disordered" evidence="8">
    <location>
        <begin position="1"/>
        <end position="20"/>
    </location>
</feature>
<keyword evidence="7" id="KW-0378">Hydrolase</keyword>
<dbReference type="SMART" id="SM00018">
    <property type="entry name" value="PD"/>
    <property type="match status" value="1"/>
</dbReference>
<evidence type="ECO:0000256" key="6">
    <source>
        <dbReference type="PROSITE-ProRule" id="PRU00779"/>
    </source>
</evidence>
<dbReference type="SUPFAM" id="SSF51011">
    <property type="entry name" value="Glycosyl hydrolase domain"/>
    <property type="match status" value="1"/>
</dbReference>
<evidence type="ECO:0000313" key="12">
    <source>
        <dbReference type="Proteomes" id="UP000075880"/>
    </source>
</evidence>
<evidence type="ECO:0000256" key="8">
    <source>
        <dbReference type="SAM" id="MobiDB-lite"/>
    </source>
</evidence>
<dbReference type="InterPro" id="IPR013780">
    <property type="entry name" value="Glyco_hydro_b"/>
</dbReference>
<dbReference type="GO" id="GO:0006491">
    <property type="term" value="P:N-glycan processing"/>
    <property type="evidence" value="ECO:0007669"/>
    <property type="project" value="TreeGrafter"/>
</dbReference>